<evidence type="ECO:0000256" key="11">
    <source>
        <dbReference type="PROSITE-ProRule" id="PRU00169"/>
    </source>
</evidence>
<gene>
    <name evidence="14" type="ORF">CHH28_17230</name>
</gene>
<dbReference type="KEGG" id="bsan:CHH28_17230"/>
<dbReference type="RefSeq" id="WP_094061482.1">
    <property type="nucleotide sequence ID" value="NZ_CP022530.1"/>
</dbReference>
<dbReference type="PROSITE" id="PS50110">
    <property type="entry name" value="RESPONSE_REGULATORY"/>
    <property type="match status" value="1"/>
</dbReference>
<dbReference type="InterPro" id="IPR036097">
    <property type="entry name" value="HisK_dim/P_sf"/>
</dbReference>
<accession>A0A222FPZ0</accession>
<dbReference type="InterPro" id="IPR001789">
    <property type="entry name" value="Sig_transdc_resp-reg_receiver"/>
</dbReference>
<dbReference type="InterPro" id="IPR036890">
    <property type="entry name" value="HATPase_C_sf"/>
</dbReference>
<dbReference type="PANTHER" id="PTHR45339:SF1">
    <property type="entry name" value="HYBRID SIGNAL TRANSDUCTION HISTIDINE KINASE J"/>
    <property type="match status" value="1"/>
</dbReference>
<dbReference type="EMBL" id="CP022530">
    <property type="protein sequence ID" value="ASP40313.1"/>
    <property type="molecule type" value="Genomic_DNA"/>
</dbReference>
<proteinExistence type="predicted"/>
<organism evidence="14 15">
    <name type="scientific">Bacterioplanes sanyensis</name>
    <dbReference type="NCBI Taxonomy" id="1249553"/>
    <lineage>
        <taxon>Bacteria</taxon>
        <taxon>Pseudomonadati</taxon>
        <taxon>Pseudomonadota</taxon>
        <taxon>Gammaproteobacteria</taxon>
        <taxon>Oceanospirillales</taxon>
        <taxon>Oceanospirillaceae</taxon>
        <taxon>Bacterioplanes</taxon>
    </lineage>
</organism>
<name>A0A222FPZ0_9GAMM</name>
<keyword evidence="8" id="KW-0902">Two-component regulatory system</keyword>
<dbReference type="PANTHER" id="PTHR45339">
    <property type="entry name" value="HYBRID SIGNAL TRANSDUCTION HISTIDINE KINASE J"/>
    <property type="match status" value="1"/>
</dbReference>
<dbReference type="OrthoDB" id="6724607at2"/>
<feature type="modified residue" description="4-aspartylphosphate" evidence="11">
    <location>
        <position position="462"/>
    </location>
</feature>
<dbReference type="SUPFAM" id="SSF52172">
    <property type="entry name" value="CheY-like"/>
    <property type="match status" value="1"/>
</dbReference>
<dbReference type="Pfam" id="PF00072">
    <property type="entry name" value="Response_reg"/>
    <property type="match status" value="1"/>
</dbReference>
<dbReference type="Gene3D" id="1.10.287.130">
    <property type="match status" value="1"/>
</dbReference>
<dbReference type="InterPro" id="IPR005467">
    <property type="entry name" value="His_kinase_dom"/>
</dbReference>
<evidence type="ECO:0000313" key="14">
    <source>
        <dbReference type="EMBL" id="ASP40313.1"/>
    </source>
</evidence>
<dbReference type="SUPFAM" id="SSF55874">
    <property type="entry name" value="ATPase domain of HSP90 chaperone/DNA topoisomerase II/histidine kinase"/>
    <property type="match status" value="1"/>
</dbReference>
<dbReference type="SMART" id="SM00448">
    <property type="entry name" value="REC"/>
    <property type="match status" value="1"/>
</dbReference>
<reference evidence="14 15" key="1">
    <citation type="submission" date="2017-07" db="EMBL/GenBank/DDBJ databases">
        <title>Annotated genome sequence of Bacterioplanes sanyensis isolated from Red Sea.</title>
        <authorList>
            <person name="Rehman Z.U."/>
        </authorList>
    </citation>
    <scope>NUCLEOTIDE SEQUENCE [LARGE SCALE GENOMIC DNA]</scope>
    <source>
        <strain evidence="14 15">NV9</strain>
    </source>
</reference>
<evidence type="ECO:0000256" key="10">
    <source>
        <dbReference type="ARBA" id="ARBA00068150"/>
    </source>
</evidence>
<comment type="subunit">
    <text evidence="9">At low DSF concentrations, interacts with RpfF.</text>
</comment>
<evidence type="ECO:0000259" key="12">
    <source>
        <dbReference type="PROSITE" id="PS50109"/>
    </source>
</evidence>
<protein>
    <recommendedName>
        <fullName evidence="10">Sensory/regulatory protein RpfC</fullName>
        <ecNumber evidence="2">2.7.13.3</ecNumber>
    </recommendedName>
</protein>
<dbReference type="CDD" id="cd00082">
    <property type="entry name" value="HisKA"/>
    <property type="match status" value="1"/>
</dbReference>
<dbReference type="CDD" id="cd17546">
    <property type="entry name" value="REC_hyHK_CKI1_RcsC-like"/>
    <property type="match status" value="1"/>
</dbReference>
<evidence type="ECO:0000256" key="8">
    <source>
        <dbReference type="ARBA" id="ARBA00023012"/>
    </source>
</evidence>
<dbReference type="InterPro" id="IPR003661">
    <property type="entry name" value="HisK_dim/P_dom"/>
</dbReference>
<evidence type="ECO:0000256" key="4">
    <source>
        <dbReference type="ARBA" id="ARBA00022679"/>
    </source>
</evidence>
<keyword evidence="4" id="KW-0808">Transferase</keyword>
<dbReference type="Gene3D" id="3.40.50.2300">
    <property type="match status" value="1"/>
</dbReference>
<dbReference type="InterPro" id="IPR011006">
    <property type="entry name" value="CheY-like_superfamily"/>
</dbReference>
<dbReference type="InterPro" id="IPR004358">
    <property type="entry name" value="Sig_transdc_His_kin-like_C"/>
</dbReference>
<sequence>MTQVTWIVLLALLIVLVAFGVAALCWRGYRQQQTIQSLQQQQYWLQAQLQHTPDFSLLLDHHGRTVCANKPIPDSWQSISCFEGAPLTPNCLARWLEQLQASQQCVYWTCPRTAQGEQWRCCLTPIQGANYFVLRVEEVSDRLMLAAAHQQRYQALERQSQARSRFLASMSHEIRTPMTGLLGTVSLLEQTQLDEEQQQLLQTLQHSAEHLLTIINDILDLSKIEAGKLPINQQAFDPRQLLNELLQSVEGFSAGKSIALSVSVASSVASRLSGDPVRIRQIIMNFLTNAIKFTEQGSIDVELKPVAENSNTLVFSVTDSGDGIGATQALHLFEEYAQGQQATNVTSGTGLGLHICKRLAKLMNGRVGVISMPGEGASFWLELTLLPVQEAVPDKADKSPEQLDDDSDLEGARILLAEDNLVNQKVAIQMLERLGCHVVLAANGEEAVHHWQNQPVDLVLMDCHMPVMDGIEATRQIRALEQDGHTPIVALSADVMGEQRRACEEAGMDGYLSKPVRIQELRQQLPKFMQLARQD</sequence>
<dbReference type="SMART" id="SM00387">
    <property type="entry name" value="HATPase_c"/>
    <property type="match status" value="1"/>
</dbReference>
<dbReference type="GO" id="GO:0005524">
    <property type="term" value="F:ATP binding"/>
    <property type="evidence" value="ECO:0007669"/>
    <property type="project" value="UniProtKB-KW"/>
</dbReference>
<comment type="catalytic activity">
    <reaction evidence="1">
        <text>ATP + protein L-histidine = ADP + protein N-phospho-L-histidine.</text>
        <dbReference type="EC" id="2.7.13.3"/>
    </reaction>
</comment>
<dbReference type="PRINTS" id="PR00344">
    <property type="entry name" value="BCTRLSENSOR"/>
</dbReference>
<keyword evidence="15" id="KW-1185">Reference proteome</keyword>
<dbReference type="Proteomes" id="UP000202440">
    <property type="component" value="Chromosome"/>
</dbReference>
<dbReference type="InterPro" id="IPR003594">
    <property type="entry name" value="HATPase_dom"/>
</dbReference>
<keyword evidence="5" id="KW-0547">Nucleotide-binding</keyword>
<feature type="domain" description="Histidine kinase" evidence="12">
    <location>
        <begin position="169"/>
        <end position="387"/>
    </location>
</feature>
<dbReference type="FunFam" id="3.30.565.10:FF:000010">
    <property type="entry name" value="Sensor histidine kinase RcsC"/>
    <property type="match status" value="1"/>
</dbReference>
<evidence type="ECO:0000259" key="13">
    <source>
        <dbReference type="PROSITE" id="PS50110"/>
    </source>
</evidence>
<dbReference type="EC" id="2.7.13.3" evidence="2"/>
<dbReference type="AlphaFoldDB" id="A0A222FPZ0"/>
<dbReference type="SMART" id="SM00388">
    <property type="entry name" value="HisKA"/>
    <property type="match status" value="1"/>
</dbReference>
<keyword evidence="6 14" id="KW-0418">Kinase</keyword>
<evidence type="ECO:0000313" key="15">
    <source>
        <dbReference type="Proteomes" id="UP000202440"/>
    </source>
</evidence>
<dbReference type="FunFam" id="1.10.287.130:FF:000002">
    <property type="entry name" value="Two-component osmosensing histidine kinase"/>
    <property type="match status" value="1"/>
</dbReference>
<dbReference type="Pfam" id="PF00512">
    <property type="entry name" value="HisKA"/>
    <property type="match status" value="1"/>
</dbReference>
<evidence type="ECO:0000256" key="6">
    <source>
        <dbReference type="ARBA" id="ARBA00022777"/>
    </source>
</evidence>
<evidence type="ECO:0000256" key="5">
    <source>
        <dbReference type="ARBA" id="ARBA00022741"/>
    </source>
</evidence>
<evidence type="ECO:0000256" key="9">
    <source>
        <dbReference type="ARBA" id="ARBA00064003"/>
    </source>
</evidence>
<evidence type="ECO:0000256" key="1">
    <source>
        <dbReference type="ARBA" id="ARBA00000085"/>
    </source>
</evidence>
<evidence type="ECO:0000256" key="2">
    <source>
        <dbReference type="ARBA" id="ARBA00012438"/>
    </source>
</evidence>
<dbReference type="GO" id="GO:0000155">
    <property type="term" value="F:phosphorelay sensor kinase activity"/>
    <property type="evidence" value="ECO:0007669"/>
    <property type="project" value="InterPro"/>
</dbReference>
<keyword evidence="3 11" id="KW-0597">Phosphoprotein</keyword>
<feature type="domain" description="Response regulatory" evidence="13">
    <location>
        <begin position="413"/>
        <end position="529"/>
    </location>
</feature>
<dbReference type="SUPFAM" id="SSF47384">
    <property type="entry name" value="Homodimeric domain of signal transducing histidine kinase"/>
    <property type="match status" value="1"/>
</dbReference>
<dbReference type="Gene3D" id="3.30.565.10">
    <property type="entry name" value="Histidine kinase-like ATPase, C-terminal domain"/>
    <property type="match status" value="1"/>
</dbReference>
<dbReference type="PROSITE" id="PS50109">
    <property type="entry name" value="HIS_KIN"/>
    <property type="match status" value="1"/>
</dbReference>
<evidence type="ECO:0000256" key="3">
    <source>
        <dbReference type="ARBA" id="ARBA00022553"/>
    </source>
</evidence>
<keyword evidence="7" id="KW-0067">ATP-binding</keyword>
<dbReference type="Pfam" id="PF02518">
    <property type="entry name" value="HATPase_c"/>
    <property type="match status" value="1"/>
</dbReference>
<evidence type="ECO:0000256" key="7">
    <source>
        <dbReference type="ARBA" id="ARBA00022840"/>
    </source>
</evidence>